<feature type="compositionally biased region" description="Polar residues" evidence="1">
    <location>
        <begin position="99"/>
        <end position="114"/>
    </location>
</feature>
<evidence type="ECO:0000313" key="2">
    <source>
        <dbReference type="EMBL" id="MED6198222.1"/>
    </source>
</evidence>
<dbReference type="EMBL" id="JASCZI010212068">
    <property type="protein sequence ID" value="MED6198222.1"/>
    <property type="molecule type" value="Genomic_DNA"/>
</dbReference>
<feature type="region of interest" description="Disordered" evidence="1">
    <location>
        <begin position="95"/>
        <end position="146"/>
    </location>
</feature>
<evidence type="ECO:0000256" key="1">
    <source>
        <dbReference type="SAM" id="MobiDB-lite"/>
    </source>
</evidence>
<gene>
    <name evidence="2" type="ORF">PIB30_064090</name>
</gene>
<comment type="caution">
    <text evidence="2">The sequence shown here is derived from an EMBL/GenBank/DDBJ whole genome shotgun (WGS) entry which is preliminary data.</text>
</comment>
<reference evidence="2 3" key="1">
    <citation type="journal article" date="2023" name="Plants (Basel)">
        <title>Bridging the Gap: Combining Genomics and Transcriptomics Approaches to Understand Stylosanthes scabra, an Orphan Legume from the Brazilian Caatinga.</title>
        <authorList>
            <person name="Ferreira-Neto J.R.C."/>
            <person name="da Silva M.D."/>
            <person name="Binneck E."/>
            <person name="de Melo N.F."/>
            <person name="da Silva R.H."/>
            <person name="de Melo A.L.T.M."/>
            <person name="Pandolfi V."/>
            <person name="Bustamante F.O."/>
            <person name="Brasileiro-Vidal A.C."/>
            <person name="Benko-Iseppon A.M."/>
        </authorList>
    </citation>
    <scope>NUCLEOTIDE SEQUENCE [LARGE SCALE GENOMIC DNA]</scope>
    <source>
        <tissue evidence="2">Leaves</tissue>
    </source>
</reference>
<sequence>MPLPLVTSRCVGTVDSEARYACLNTLNPSPFPFILSSYHSNSLNSLSLLPQALALTSYSHTFAFSSSSIFALTTLHHTSLGFACEKCLVLHMAGKGKTTARTPSIRTRGSSSRQKPPVETELYETPKQAVRAPRMADVDTEEDDEF</sequence>
<accession>A0ABU6XKK7</accession>
<dbReference type="Proteomes" id="UP001341840">
    <property type="component" value="Unassembled WGS sequence"/>
</dbReference>
<protein>
    <submittedName>
        <fullName evidence="2">Uncharacterized protein</fullName>
    </submittedName>
</protein>
<proteinExistence type="predicted"/>
<organism evidence="2 3">
    <name type="scientific">Stylosanthes scabra</name>
    <dbReference type="NCBI Taxonomy" id="79078"/>
    <lineage>
        <taxon>Eukaryota</taxon>
        <taxon>Viridiplantae</taxon>
        <taxon>Streptophyta</taxon>
        <taxon>Embryophyta</taxon>
        <taxon>Tracheophyta</taxon>
        <taxon>Spermatophyta</taxon>
        <taxon>Magnoliopsida</taxon>
        <taxon>eudicotyledons</taxon>
        <taxon>Gunneridae</taxon>
        <taxon>Pentapetalae</taxon>
        <taxon>rosids</taxon>
        <taxon>fabids</taxon>
        <taxon>Fabales</taxon>
        <taxon>Fabaceae</taxon>
        <taxon>Papilionoideae</taxon>
        <taxon>50 kb inversion clade</taxon>
        <taxon>dalbergioids sensu lato</taxon>
        <taxon>Dalbergieae</taxon>
        <taxon>Pterocarpus clade</taxon>
        <taxon>Stylosanthes</taxon>
    </lineage>
</organism>
<name>A0ABU6XKK7_9FABA</name>
<keyword evidence="3" id="KW-1185">Reference proteome</keyword>
<evidence type="ECO:0000313" key="3">
    <source>
        <dbReference type="Proteomes" id="UP001341840"/>
    </source>
</evidence>